<dbReference type="SFLD" id="SFLDG01140">
    <property type="entry name" value="C2.B:_Phosphomannomutase_and_P"/>
    <property type="match status" value="1"/>
</dbReference>
<dbReference type="PANTHER" id="PTHR10000">
    <property type="entry name" value="PHOSPHOSERINE PHOSPHATASE"/>
    <property type="match status" value="1"/>
</dbReference>
<organism evidence="1 2">
    <name type="scientific">Pyronema omphalodes (strain CBS 100304)</name>
    <name type="common">Pyronema confluens</name>
    <dbReference type="NCBI Taxonomy" id="1076935"/>
    <lineage>
        <taxon>Eukaryota</taxon>
        <taxon>Fungi</taxon>
        <taxon>Dikarya</taxon>
        <taxon>Ascomycota</taxon>
        <taxon>Pezizomycotina</taxon>
        <taxon>Pezizomycetes</taxon>
        <taxon>Pezizales</taxon>
        <taxon>Pyronemataceae</taxon>
        <taxon>Pyronema</taxon>
    </lineage>
</organism>
<dbReference type="Pfam" id="PF08282">
    <property type="entry name" value="Hydrolase_3"/>
    <property type="match status" value="1"/>
</dbReference>
<dbReference type="Proteomes" id="UP000018144">
    <property type="component" value="Unassembled WGS sequence"/>
</dbReference>
<dbReference type="AlphaFoldDB" id="U4LEB8"/>
<gene>
    <name evidence="1" type="ORF">PCON_07669</name>
</gene>
<dbReference type="SUPFAM" id="SSF56784">
    <property type="entry name" value="HAD-like"/>
    <property type="match status" value="1"/>
</dbReference>
<dbReference type="InterPro" id="IPR036412">
    <property type="entry name" value="HAD-like_sf"/>
</dbReference>
<dbReference type="eggNOG" id="ENOG502QUN8">
    <property type="taxonomic scope" value="Eukaryota"/>
</dbReference>
<dbReference type="Gene3D" id="3.40.50.1000">
    <property type="entry name" value="HAD superfamily/HAD-like"/>
    <property type="match status" value="1"/>
</dbReference>
<dbReference type="GO" id="GO:0005829">
    <property type="term" value="C:cytosol"/>
    <property type="evidence" value="ECO:0007669"/>
    <property type="project" value="TreeGrafter"/>
</dbReference>
<dbReference type="Gene3D" id="3.30.1240.10">
    <property type="match status" value="1"/>
</dbReference>
<dbReference type="InterPro" id="IPR023214">
    <property type="entry name" value="HAD_sf"/>
</dbReference>
<dbReference type="InterPro" id="IPR000150">
    <property type="entry name" value="Cof"/>
</dbReference>
<dbReference type="GO" id="GO:0000287">
    <property type="term" value="F:magnesium ion binding"/>
    <property type="evidence" value="ECO:0007669"/>
    <property type="project" value="TreeGrafter"/>
</dbReference>
<keyword evidence="1" id="KW-0378">Hydrolase</keyword>
<dbReference type="EMBL" id="HF935391">
    <property type="protein sequence ID" value="CCX29872.1"/>
    <property type="molecule type" value="Genomic_DNA"/>
</dbReference>
<keyword evidence="2" id="KW-1185">Reference proteome</keyword>
<accession>U4LEB8</accession>
<evidence type="ECO:0000313" key="2">
    <source>
        <dbReference type="Proteomes" id="UP000018144"/>
    </source>
</evidence>
<reference evidence="1 2" key="1">
    <citation type="journal article" date="2013" name="PLoS Genet.">
        <title>The genome and development-dependent transcriptomes of Pyronema confluens: a window into fungal evolution.</title>
        <authorList>
            <person name="Traeger S."/>
            <person name="Altegoer F."/>
            <person name="Freitag M."/>
            <person name="Gabaldon T."/>
            <person name="Kempken F."/>
            <person name="Kumar A."/>
            <person name="Marcet-Houben M."/>
            <person name="Poggeler S."/>
            <person name="Stajich J.E."/>
            <person name="Nowrousian M."/>
        </authorList>
    </citation>
    <scope>NUCLEOTIDE SEQUENCE [LARGE SCALE GENOMIC DNA]</scope>
    <source>
        <strain evidence="2">CBS 100304</strain>
        <tissue evidence="1">Vegetative mycelium</tissue>
    </source>
</reference>
<dbReference type="PANTHER" id="PTHR10000:SF8">
    <property type="entry name" value="HAD SUPERFAMILY HYDROLASE-LIKE, TYPE 3"/>
    <property type="match status" value="1"/>
</dbReference>
<sequence>MTIPKTPRAFPTPMDIKMIVSDVDGTLLDSHHLLPTTNPTHKIIRKIREVYPDLPVIISTGKQHRSTAELREQLDLHKFPCCHLNGNVIYNPKGEVVSESGLDKSIVRRVYDEMKAIGTSVFVYDYTTVYQLYHGEGDSGQWAQILRGYGELVVEGAEGIMEKIEAGELNPIKMAICQDAVTIASPKTILESKFAKEDFALTQALPFCVELIPSAHNKGTALIRLLKYWNETAAEPIGPDNIITFGDGENDVSMFRVSGMSVAMGNAMETARSEAIFSTDSNDEGGVGTFLEKVFWPTMN</sequence>
<proteinExistence type="predicted"/>
<name>U4LEB8_PYROM</name>
<evidence type="ECO:0000313" key="1">
    <source>
        <dbReference type="EMBL" id="CCX29872.1"/>
    </source>
</evidence>
<dbReference type="NCBIfam" id="TIGR01484">
    <property type="entry name" value="HAD-SF-IIB"/>
    <property type="match status" value="1"/>
</dbReference>
<dbReference type="STRING" id="1076935.U4LEB8"/>
<dbReference type="GO" id="GO:0016791">
    <property type="term" value="F:phosphatase activity"/>
    <property type="evidence" value="ECO:0007669"/>
    <property type="project" value="UniProtKB-ARBA"/>
</dbReference>
<protein>
    <submittedName>
        <fullName evidence="1">Similar to Uncharacterized hydrolase C25B8.12c acc. no. Q9UTA6</fullName>
    </submittedName>
</protein>
<dbReference type="NCBIfam" id="TIGR00099">
    <property type="entry name" value="Cof-subfamily"/>
    <property type="match status" value="1"/>
</dbReference>
<dbReference type="OrthoDB" id="27226at2759"/>
<dbReference type="OMA" id="MAVCEDP"/>
<dbReference type="InterPro" id="IPR006379">
    <property type="entry name" value="HAD-SF_hydro_IIB"/>
</dbReference>
<dbReference type="SFLD" id="SFLDS00003">
    <property type="entry name" value="Haloacid_Dehalogenase"/>
    <property type="match status" value="1"/>
</dbReference>